<dbReference type="InterPro" id="IPR014717">
    <property type="entry name" value="Transl_elong_EF1B/ribsomal_bS6"/>
</dbReference>
<protein>
    <recommendedName>
        <fullName evidence="5">Pilus assembly protein PilO</fullName>
    </recommendedName>
</protein>
<dbReference type="Pfam" id="PF04350">
    <property type="entry name" value="PilO"/>
    <property type="match status" value="1"/>
</dbReference>
<accession>A0A523UNF9</accession>
<dbReference type="Proteomes" id="UP000315525">
    <property type="component" value="Unassembled WGS sequence"/>
</dbReference>
<evidence type="ECO:0008006" key="5">
    <source>
        <dbReference type="Google" id="ProtNLM"/>
    </source>
</evidence>
<comment type="caution">
    <text evidence="3">The sequence shown here is derived from an EMBL/GenBank/DDBJ whole genome shotgun (WGS) entry which is preliminary data.</text>
</comment>
<evidence type="ECO:0000256" key="2">
    <source>
        <dbReference type="SAM" id="MobiDB-lite"/>
    </source>
</evidence>
<dbReference type="Gene3D" id="3.30.70.60">
    <property type="match status" value="1"/>
</dbReference>
<dbReference type="PANTHER" id="PTHR39555">
    <property type="entry name" value="FIMBRIAL ASSEMBLY PROTEIN PILO-LIKE PROTEIN-RELATED"/>
    <property type="match status" value="1"/>
</dbReference>
<reference evidence="3 4" key="1">
    <citation type="submission" date="2019-03" db="EMBL/GenBank/DDBJ databases">
        <title>Metabolic potential of uncultured bacteria and archaea associated with petroleum seepage in deep-sea sediments.</title>
        <authorList>
            <person name="Dong X."/>
            <person name="Hubert C."/>
        </authorList>
    </citation>
    <scope>NUCLEOTIDE SEQUENCE [LARGE SCALE GENOMIC DNA]</scope>
    <source>
        <strain evidence="3">E44_bin18</strain>
    </source>
</reference>
<keyword evidence="1" id="KW-0175">Coiled coil</keyword>
<dbReference type="AlphaFoldDB" id="A0A523UNF9"/>
<dbReference type="PANTHER" id="PTHR39555:SF1">
    <property type="entry name" value="TYPE IV PILUS INNER MEMBRANE COMPONENT PILO"/>
    <property type="match status" value="1"/>
</dbReference>
<feature type="region of interest" description="Disordered" evidence="2">
    <location>
        <begin position="180"/>
        <end position="207"/>
    </location>
</feature>
<dbReference type="EMBL" id="SOJN01000142">
    <property type="protein sequence ID" value="TET43985.1"/>
    <property type="molecule type" value="Genomic_DNA"/>
</dbReference>
<organism evidence="3 4">
    <name type="scientific">candidate division TA06 bacterium</name>
    <dbReference type="NCBI Taxonomy" id="2250710"/>
    <lineage>
        <taxon>Bacteria</taxon>
        <taxon>Bacteria division TA06</taxon>
    </lineage>
</organism>
<sequence length="207" mass="23194">MRKRLLVIIIAVLGIAASGLFYKYGLAENKIKIHDLEEKHAAYIDSVNKARTVAERLDEMKRRLRIAELQWEKATEMLPREKEIPDLLTSITRVGAKNNVSFRLFQPNPMKPEDIYVSVPVRVAVSATYHDLGGFLSAIGNLPRIVRVSGLKLVGSKGENVSVTADFLLTTYVLSEAKTRVATRRKPRATPGQSRRREPSPTELGED</sequence>
<name>A0A523UNF9_UNCT6</name>
<dbReference type="GO" id="GO:0043683">
    <property type="term" value="P:type IV pilus assembly"/>
    <property type="evidence" value="ECO:0007669"/>
    <property type="project" value="InterPro"/>
</dbReference>
<evidence type="ECO:0000256" key="1">
    <source>
        <dbReference type="SAM" id="Coils"/>
    </source>
</evidence>
<feature type="coiled-coil region" evidence="1">
    <location>
        <begin position="50"/>
        <end position="77"/>
    </location>
</feature>
<gene>
    <name evidence="3" type="ORF">E3J62_11605</name>
</gene>
<proteinExistence type="predicted"/>
<evidence type="ECO:0000313" key="3">
    <source>
        <dbReference type="EMBL" id="TET43985.1"/>
    </source>
</evidence>
<evidence type="ECO:0000313" key="4">
    <source>
        <dbReference type="Proteomes" id="UP000315525"/>
    </source>
</evidence>
<dbReference type="InterPro" id="IPR007445">
    <property type="entry name" value="PilO"/>
</dbReference>
<dbReference type="GO" id="GO:0043107">
    <property type="term" value="P:type IV pilus-dependent motility"/>
    <property type="evidence" value="ECO:0007669"/>
    <property type="project" value="InterPro"/>
</dbReference>